<reference evidence="7 8" key="1">
    <citation type="submission" date="2016-10" db="EMBL/GenBank/DDBJ databases">
        <authorList>
            <person name="de Groot N.N."/>
        </authorList>
    </citation>
    <scope>NUCLEOTIDE SEQUENCE [LARGE SCALE GENOMIC DNA]</scope>
    <source>
        <strain evidence="7 8">D31d</strain>
    </source>
</reference>
<dbReference type="RefSeq" id="WP_074761008.1">
    <property type="nucleotide sequence ID" value="NZ_FNRF01000003.1"/>
</dbReference>
<dbReference type="OrthoDB" id="1096108at2"/>
<feature type="transmembrane region" description="Helical" evidence="6">
    <location>
        <begin position="15"/>
        <end position="36"/>
    </location>
</feature>
<evidence type="ECO:0000256" key="1">
    <source>
        <dbReference type="ARBA" id="ARBA00004651"/>
    </source>
</evidence>
<keyword evidence="5 6" id="KW-0472">Membrane</keyword>
<feature type="transmembrane region" description="Helical" evidence="6">
    <location>
        <begin position="374"/>
        <end position="396"/>
    </location>
</feature>
<evidence type="ECO:0000256" key="3">
    <source>
        <dbReference type="ARBA" id="ARBA00022692"/>
    </source>
</evidence>
<evidence type="ECO:0000256" key="5">
    <source>
        <dbReference type="ARBA" id="ARBA00023136"/>
    </source>
</evidence>
<dbReference type="InterPro" id="IPR005495">
    <property type="entry name" value="LptG/LptF_permease"/>
</dbReference>
<keyword evidence="4 6" id="KW-1133">Transmembrane helix</keyword>
<dbReference type="PANTHER" id="PTHR33529:SF6">
    <property type="entry name" value="YJGP_YJGQ FAMILY PERMEASE"/>
    <property type="match status" value="1"/>
</dbReference>
<evidence type="ECO:0000256" key="2">
    <source>
        <dbReference type="ARBA" id="ARBA00022475"/>
    </source>
</evidence>
<evidence type="ECO:0000313" key="8">
    <source>
        <dbReference type="Proteomes" id="UP000182257"/>
    </source>
</evidence>
<feature type="transmembrane region" description="Helical" evidence="6">
    <location>
        <begin position="102"/>
        <end position="120"/>
    </location>
</feature>
<dbReference type="GO" id="GO:0015920">
    <property type="term" value="P:lipopolysaccharide transport"/>
    <property type="evidence" value="ECO:0007669"/>
    <property type="project" value="TreeGrafter"/>
</dbReference>
<feature type="transmembrane region" description="Helical" evidence="6">
    <location>
        <begin position="584"/>
        <end position="600"/>
    </location>
</feature>
<feature type="transmembrane region" description="Helical" evidence="6">
    <location>
        <begin position="403"/>
        <end position="420"/>
    </location>
</feature>
<proteinExistence type="predicted"/>
<feature type="transmembrane region" description="Helical" evidence="6">
    <location>
        <begin position="56"/>
        <end position="81"/>
    </location>
</feature>
<organism evidence="7 8">
    <name type="scientific">Xylanibacter ruminicola</name>
    <name type="common">Prevotella ruminicola</name>
    <dbReference type="NCBI Taxonomy" id="839"/>
    <lineage>
        <taxon>Bacteria</taxon>
        <taxon>Pseudomonadati</taxon>
        <taxon>Bacteroidota</taxon>
        <taxon>Bacteroidia</taxon>
        <taxon>Bacteroidales</taxon>
        <taxon>Prevotellaceae</taxon>
        <taxon>Xylanibacter</taxon>
    </lineage>
</organism>
<dbReference type="Proteomes" id="UP000182257">
    <property type="component" value="Unassembled WGS sequence"/>
</dbReference>
<evidence type="ECO:0000313" key="7">
    <source>
        <dbReference type="EMBL" id="SEA51572.1"/>
    </source>
</evidence>
<gene>
    <name evidence="7" type="ORF">SAMN05216462_1610</name>
</gene>
<protein>
    <submittedName>
        <fullName evidence="7">Lipopolysaccharide export system permease protein</fullName>
    </submittedName>
</protein>
<comment type="subcellular location">
    <subcellularLocation>
        <location evidence="1">Cell membrane</location>
        <topology evidence="1">Multi-pass membrane protein</topology>
    </subcellularLocation>
</comment>
<feature type="transmembrane region" description="Helical" evidence="6">
    <location>
        <begin position="435"/>
        <end position="455"/>
    </location>
</feature>
<keyword evidence="3 6" id="KW-0812">Transmembrane</keyword>
<evidence type="ECO:0000256" key="4">
    <source>
        <dbReference type="ARBA" id="ARBA00022989"/>
    </source>
</evidence>
<evidence type="ECO:0000256" key="6">
    <source>
        <dbReference type="SAM" id="Phobius"/>
    </source>
</evidence>
<name>A0A1H4BUR4_XYLRU</name>
<dbReference type="EMBL" id="FNRF01000003">
    <property type="protein sequence ID" value="SEA51572.1"/>
    <property type="molecule type" value="Genomic_DNA"/>
</dbReference>
<dbReference type="PANTHER" id="PTHR33529">
    <property type="entry name" value="SLR0882 PROTEIN-RELATED"/>
    <property type="match status" value="1"/>
</dbReference>
<dbReference type="AlphaFoldDB" id="A0A1H4BUR4"/>
<keyword evidence="2" id="KW-1003">Cell membrane</keyword>
<dbReference type="Pfam" id="PF03739">
    <property type="entry name" value="LptF_LptG"/>
    <property type="match status" value="1"/>
</dbReference>
<accession>A0A1H4BUR4</accession>
<dbReference type="GO" id="GO:0043190">
    <property type="term" value="C:ATP-binding cassette (ABC) transporter complex"/>
    <property type="evidence" value="ECO:0007669"/>
    <property type="project" value="TreeGrafter"/>
</dbReference>
<sequence length="662" mass="75892">MFRIKKLDIFIAKQFGLLFVGTFFICQFVLMMQFLWRYVDELIGKGLSLEVMAQFFWYMGLMLMPQAFPLAILLSSLIAFGNLGESSELTAIKAAGISLMQAFRSLIIISVLMAGISFYFQNVVGPRANQDFYRLLLGMKQKSPELEIPEGVFYDGIPGSNIYVQKKDLNTGMLYGIMIYRMTGSYEDQAIILADSGMMQSTAEKKHLLLTLYNGVWNENMRSQDLAGTADVPYRRETFVTKRIVLDFDNNFSMADINDIAGDARAKSLGKIMHDKDSLQEFNDSVGRSYYEDAKRFYFRTYEVSASDSVKISKLVAENNTSIDSMFTKLSDGKKKSVLQTAINSAQSCATDLEMKGAYANSLHRYFRTHQIQAILKFTLALTCIIFFFIGAPLGAIIRKGGLGVPVIISVLVFIVYYILDSTGQKMARDDQWTVWYGMTISTVVLAPIACFFTYKANNDSVVFNIDMYKQVLMRILGLRTHRHIYRKEVIIEDPIYALDSYHLLQINEQIKQYSEEHKLLHLPNPIHVFFRPGDDQTIQKIVNQLEDVIDDLANTKDAQILGYLNHYPVVATHAHTRPFHRKWLNIISGLILPLGIFFYCRMCRFRLRLRKDLNRILETNQWVLERVAVYAAPAPKTMEDLENMPFVAELVRDFEKKEHKD</sequence>